<dbReference type="Gene3D" id="2.10.70.10">
    <property type="entry name" value="Complement Module, domain 1"/>
    <property type="match status" value="1"/>
</dbReference>
<dbReference type="PROSITE" id="PS50923">
    <property type="entry name" value="SUSHI"/>
    <property type="match status" value="1"/>
</dbReference>
<reference evidence="4" key="2">
    <citation type="submission" date="2020-11" db="EMBL/GenBank/DDBJ databases">
        <authorList>
            <person name="McCartney M.A."/>
            <person name="Auch B."/>
            <person name="Kono T."/>
            <person name="Mallez S."/>
            <person name="Becker A."/>
            <person name="Gohl D.M."/>
            <person name="Silverstein K.A.T."/>
            <person name="Koren S."/>
            <person name="Bechman K.B."/>
            <person name="Herman A."/>
            <person name="Abrahante J.E."/>
            <person name="Garbe J."/>
        </authorList>
    </citation>
    <scope>NUCLEOTIDE SEQUENCE</scope>
    <source>
        <strain evidence="4">Duluth1</strain>
        <tissue evidence="4">Whole animal</tissue>
    </source>
</reference>
<comment type="caution">
    <text evidence="4">The sequence shown here is derived from an EMBL/GenBank/DDBJ whole genome shotgun (WGS) entry which is preliminary data.</text>
</comment>
<evidence type="ECO:0000259" key="3">
    <source>
        <dbReference type="PROSITE" id="PS50923"/>
    </source>
</evidence>
<evidence type="ECO:0000313" key="4">
    <source>
        <dbReference type="EMBL" id="KAH3787399.1"/>
    </source>
</evidence>
<keyword evidence="1" id="KW-1015">Disulfide bond</keyword>
<evidence type="ECO:0000256" key="2">
    <source>
        <dbReference type="PROSITE-ProRule" id="PRU00302"/>
    </source>
</evidence>
<proteinExistence type="predicted"/>
<dbReference type="EMBL" id="JAIWYP010000008">
    <property type="protein sequence ID" value="KAH3787399.1"/>
    <property type="molecule type" value="Genomic_DNA"/>
</dbReference>
<sequence length="180" mass="20737">MSQHVAKKSYETNCTKLQEPRNGAMSYSQWTYGQMCIMQCQKGYDVPASIDGQFVCGTSNGKWRPHDHIPECYATVYPHSMHLPSDFYYYTDKCNSSAENLLEIKENFVQALNTSKYFEYCLNNPDCQAKYVRVSCGPTSSKRERDIHVNPRPERLAYIVEIDIILPLNIVNDETKQEAI</sequence>
<evidence type="ECO:0000313" key="5">
    <source>
        <dbReference type="Proteomes" id="UP000828390"/>
    </source>
</evidence>
<gene>
    <name evidence="4" type="ORF">DPMN_165523</name>
</gene>
<dbReference type="Proteomes" id="UP000828390">
    <property type="component" value="Unassembled WGS sequence"/>
</dbReference>
<dbReference type="InterPro" id="IPR035976">
    <property type="entry name" value="Sushi/SCR/CCP_sf"/>
</dbReference>
<comment type="caution">
    <text evidence="2">Lacks conserved residue(s) required for the propagation of feature annotation.</text>
</comment>
<dbReference type="InterPro" id="IPR000436">
    <property type="entry name" value="Sushi_SCR_CCP_dom"/>
</dbReference>
<feature type="domain" description="Sushi" evidence="3">
    <location>
        <begin position="12"/>
        <end position="74"/>
    </location>
</feature>
<accession>A0A9D4IWH2</accession>
<keyword evidence="2" id="KW-0768">Sushi</keyword>
<keyword evidence="5" id="KW-1185">Reference proteome</keyword>
<protein>
    <recommendedName>
        <fullName evidence="3">Sushi domain-containing protein</fullName>
    </recommendedName>
</protein>
<dbReference type="SUPFAM" id="SSF57535">
    <property type="entry name" value="Complement control module/SCR domain"/>
    <property type="match status" value="1"/>
</dbReference>
<organism evidence="4 5">
    <name type="scientific">Dreissena polymorpha</name>
    <name type="common">Zebra mussel</name>
    <name type="synonym">Mytilus polymorpha</name>
    <dbReference type="NCBI Taxonomy" id="45954"/>
    <lineage>
        <taxon>Eukaryota</taxon>
        <taxon>Metazoa</taxon>
        <taxon>Spiralia</taxon>
        <taxon>Lophotrochozoa</taxon>
        <taxon>Mollusca</taxon>
        <taxon>Bivalvia</taxon>
        <taxon>Autobranchia</taxon>
        <taxon>Heteroconchia</taxon>
        <taxon>Euheterodonta</taxon>
        <taxon>Imparidentia</taxon>
        <taxon>Neoheterodontei</taxon>
        <taxon>Myida</taxon>
        <taxon>Dreissenoidea</taxon>
        <taxon>Dreissenidae</taxon>
        <taxon>Dreissena</taxon>
    </lineage>
</organism>
<dbReference type="CDD" id="cd00033">
    <property type="entry name" value="CCP"/>
    <property type="match status" value="1"/>
</dbReference>
<reference evidence="4" key="1">
    <citation type="journal article" date="2019" name="bioRxiv">
        <title>The Genome of the Zebra Mussel, Dreissena polymorpha: A Resource for Invasive Species Research.</title>
        <authorList>
            <person name="McCartney M.A."/>
            <person name="Auch B."/>
            <person name="Kono T."/>
            <person name="Mallez S."/>
            <person name="Zhang Y."/>
            <person name="Obille A."/>
            <person name="Becker A."/>
            <person name="Abrahante J.E."/>
            <person name="Garbe J."/>
            <person name="Badalamenti J.P."/>
            <person name="Herman A."/>
            <person name="Mangelson H."/>
            <person name="Liachko I."/>
            <person name="Sullivan S."/>
            <person name="Sone E.D."/>
            <person name="Koren S."/>
            <person name="Silverstein K.A.T."/>
            <person name="Beckman K.B."/>
            <person name="Gohl D.M."/>
        </authorList>
    </citation>
    <scope>NUCLEOTIDE SEQUENCE</scope>
    <source>
        <strain evidence="4">Duluth1</strain>
        <tissue evidence="4">Whole animal</tissue>
    </source>
</reference>
<name>A0A9D4IWH2_DREPO</name>
<dbReference type="AlphaFoldDB" id="A0A9D4IWH2"/>
<evidence type="ECO:0000256" key="1">
    <source>
        <dbReference type="ARBA" id="ARBA00023157"/>
    </source>
</evidence>